<evidence type="ECO:0000313" key="1">
    <source>
        <dbReference type="EMBL" id="GIY62421.1"/>
    </source>
</evidence>
<organism evidence="1 2">
    <name type="scientific">Caerostris extrusa</name>
    <name type="common">Bark spider</name>
    <name type="synonym">Caerostris bankana</name>
    <dbReference type="NCBI Taxonomy" id="172846"/>
    <lineage>
        <taxon>Eukaryota</taxon>
        <taxon>Metazoa</taxon>
        <taxon>Ecdysozoa</taxon>
        <taxon>Arthropoda</taxon>
        <taxon>Chelicerata</taxon>
        <taxon>Arachnida</taxon>
        <taxon>Araneae</taxon>
        <taxon>Araneomorphae</taxon>
        <taxon>Entelegynae</taxon>
        <taxon>Araneoidea</taxon>
        <taxon>Araneidae</taxon>
        <taxon>Caerostris</taxon>
    </lineage>
</organism>
<sequence length="77" mass="8945">MTVNQEVRRPVEINHQSRRQNSFEWTRSCSYRAVPLSGLWFAKSAGNGSPSEVLFHEKVRTLFPLITRQALRSQNSR</sequence>
<dbReference type="Proteomes" id="UP001054945">
    <property type="component" value="Unassembled WGS sequence"/>
</dbReference>
<evidence type="ECO:0008006" key="3">
    <source>
        <dbReference type="Google" id="ProtNLM"/>
    </source>
</evidence>
<protein>
    <recommendedName>
        <fullName evidence="3">Ycf15</fullName>
    </recommendedName>
</protein>
<proteinExistence type="predicted"/>
<gene>
    <name evidence="1" type="ORF">CEXT_734241</name>
</gene>
<accession>A0AAV4UWZ2</accession>
<evidence type="ECO:0000313" key="2">
    <source>
        <dbReference type="Proteomes" id="UP001054945"/>
    </source>
</evidence>
<dbReference type="EMBL" id="BPLR01013618">
    <property type="protein sequence ID" value="GIY62421.1"/>
    <property type="molecule type" value="Genomic_DNA"/>
</dbReference>
<dbReference type="AlphaFoldDB" id="A0AAV4UWZ2"/>
<comment type="caution">
    <text evidence="1">The sequence shown here is derived from an EMBL/GenBank/DDBJ whole genome shotgun (WGS) entry which is preliminary data.</text>
</comment>
<keyword evidence="2" id="KW-1185">Reference proteome</keyword>
<name>A0AAV4UWZ2_CAEEX</name>
<reference evidence="1 2" key="1">
    <citation type="submission" date="2021-06" db="EMBL/GenBank/DDBJ databases">
        <title>Caerostris extrusa draft genome.</title>
        <authorList>
            <person name="Kono N."/>
            <person name="Arakawa K."/>
        </authorList>
    </citation>
    <scope>NUCLEOTIDE SEQUENCE [LARGE SCALE GENOMIC DNA]</scope>
</reference>